<keyword evidence="8" id="KW-0812">Transmembrane</keyword>
<dbReference type="InterPro" id="IPR036890">
    <property type="entry name" value="HATPase_C_sf"/>
</dbReference>
<dbReference type="SUPFAM" id="SSF55874">
    <property type="entry name" value="ATPase domain of HSP90 chaperone/DNA topoisomerase II/histidine kinase"/>
    <property type="match status" value="1"/>
</dbReference>
<keyword evidence="5 11" id="KW-0418">Kinase</keyword>
<comment type="catalytic activity">
    <reaction evidence="1">
        <text>ATP + protein L-histidine = ADP + protein N-phospho-L-histidine.</text>
        <dbReference type="EC" id="2.7.13.3"/>
    </reaction>
</comment>
<dbReference type="Proteomes" id="UP000556201">
    <property type="component" value="Unassembled WGS sequence"/>
</dbReference>
<evidence type="ECO:0000256" key="2">
    <source>
        <dbReference type="ARBA" id="ARBA00012438"/>
    </source>
</evidence>
<dbReference type="CDD" id="cd17546">
    <property type="entry name" value="REC_hyHK_CKI1_RcsC-like"/>
    <property type="match status" value="1"/>
</dbReference>
<dbReference type="InterPro" id="IPR001789">
    <property type="entry name" value="Sig_transdc_resp-reg_receiver"/>
</dbReference>
<dbReference type="InterPro" id="IPR036097">
    <property type="entry name" value="HisK_dim/P_sf"/>
</dbReference>
<dbReference type="CDD" id="cd00082">
    <property type="entry name" value="HisKA"/>
    <property type="match status" value="1"/>
</dbReference>
<dbReference type="EC" id="2.7.13.3" evidence="2"/>
<keyword evidence="4" id="KW-0808">Transferase</keyword>
<dbReference type="SUPFAM" id="SSF52172">
    <property type="entry name" value="CheY-like"/>
    <property type="match status" value="1"/>
</dbReference>
<evidence type="ECO:0000259" key="9">
    <source>
        <dbReference type="PROSITE" id="PS50109"/>
    </source>
</evidence>
<keyword evidence="8" id="KW-1133">Transmembrane helix</keyword>
<reference evidence="11 12" key="1">
    <citation type="submission" date="2020-08" db="EMBL/GenBank/DDBJ databases">
        <title>Functional genomics of gut bacteria from endangered species of beetles.</title>
        <authorList>
            <person name="Carlos-Shanley C."/>
        </authorList>
    </citation>
    <scope>NUCLEOTIDE SEQUENCE [LARGE SCALE GENOMIC DNA]</scope>
    <source>
        <strain evidence="11 12">S00192</strain>
    </source>
</reference>
<dbReference type="PROSITE" id="PS50109">
    <property type="entry name" value="HIS_KIN"/>
    <property type="match status" value="1"/>
</dbReference>
<dbReference type="SMART" id="SM00448">
    <property type="entry name" value="REC"/>
    <property type="match status" value="1"/>
</dbReference>
<name>A0A7W9FTX0_BREVE</name>
<evidence type="ECO:0000256" key="6">
    <source>
        <dbReference type="ARBA" id="ARBA00023012"/>
    </source>
</evidence>
<evidence type="ECO:0000256" key="3">
    <source>
        <dbReference type="ARBA" id="ARBA00022553"/>
    </source>
</evidence>
<dbReference type="InterPro" id="IPR004358">
    <property type="entry name" value="Sig_transdc_His_kin-like_C"/>
</dbReference>
<feature type="transmembrane region" description="Helical" evidence="8">
    <location>
        <begin position="20"/>
        <end position="47"/>
    </location>
</feature>
<dbReference type="FunFam" id="3.30.565.10:FF:000010">
    <property type="entry name" value="Sensor histidine kinase RcsC"/>
    <property type="match status" value="1"/>
</dbReference>
<dbReference type="SMART" id="SM00387">
    <property type="entry name" value="HATPase_c"/>
    <property type="match status" value="1"/>
</dbReference>
<evidence type="ECO:0000313" key="12">
    <source>
        <dbReference type="Proteomes" id="UP000556201"/>
    </source>
</evidence>
<sequence length="621" mass="66078">MATLTLRRSSSTVLARLDEFLARYGALLLTFGVILAAVIGGACLLTIESSIRADKRSAEIGRAAANSMAAAFHQQTKLRHFALTGDDTVRQEAERRQKVFEARAEKLLALTRHDPAQTARVTAMIEAVDFARAAVLAAANTPHPAGLFIGDADMTGVRELGEAIEQAESQEAAARRQRDMRILGWLRIALFSGAAPTVLLSGLYALRSWRGLIRSEREARRLADAKSKALAVASHEIRTPLNGILGMAEAMARHPLDKDQQARLDVLRESGEVLIALLNDLLDASKIEAGRLDLVVEPFELDAVLRRIQSNFSAVAQAKSVSLEVVVHPDCATNWSGDALRIGQILSNLVSNALKFTDAGVVSITASETDAGRLRLEVRDTGPGMSPEIVSRLFRPFQQASATTSHDYGGTGLGLSIAQSLAGLMDCKIRVESTSGVGSLFSLELPLAKTNGPAKSTRLTTTVPKDSSVSDLRLLAADDNPANRQVLATVLSSLGVQAHIAASGAEAVKAFKTGSFDGVLLDLRMPGLDGFQTAAEIRSYEASLQRPQCPLALFSGDISEETRRVAQGLGFVAFIAKPLRISDLTAALSTIKSAQPEVGATSAPNGCAPMDVPAFQTCEAV</sequence>
<dbReference type="AlphaFoldDB" id="A0A7W9FTX0"/>
<dbReference type="Gene3D" id="1.10.287.130">
    <property type="match status" value="1"/>
</dbReference>
<evidence type="ECO:0000256" key="1">
    <source>
        <dbReference type="ARBA" id="ARBA00000085"/>
    </source>
</evidence>
<evidence type="ECO:0000256" key="8">
    <source>
        <dbReference type="SAM" id="Phobius"/>
    </source>
</evidence>
<dbReference type="InterPro" id="IPR003594">
    <property type="entry name" value="HATPase_dom"/>
</dbReference>
<evidence type="ECO:0000313" key="11">
    <source>
        <dbReference type="EMBL" id="MBB5771529.1"/>
    </source>
</evidence>
<protein>
    <recommendedName>
        <fullName evidence="2">histidine kinase</fullName>
        <ecNumber evidence="2">2.7.13.3</ecNumber>
    </recommendedName>
</protein>
<evidence type="ECO:0000256" key="5">
    <source>
        <dbReference type="ARBA" id="ARBA00022777"/>
    </source>
</evidence>
<dbReference type="PROSITE" id="PS50110">
    <property type="entry name" value="RESPONSE_REGULATORY"/>
    <property type="match status" value="1"/>
</dbReference>
<dbReference type="Pfam" id="PF00512">
    <property type="entry name" value="HisKA"/>
    <property type="match status" value="1"/>
</dbReference>
<dbReference type="EMBL" id="JACHLJ010000001">
    <property type="protein sequence ID" value="MBB5771529.1"/>
    <property type="molecule type" value="Genomic_DNA"/>
</dbReference>
<dbReference type="InterPro" id="IPR011006">
    <property type="entry name" value="CheY-like_superfamily"/>
</dbReference>
<dbReference type="InterPro" id="IPR003661">
    <property type="entry name" value="HisK_dim/P_dom"/>
</dbReference>
<comment type="caution">
    <text evidence="11">The sequence shown here is derived from an EMBL/GenBank/DDBJ whole genome shotgun (WGS) entry which is preliminary data.</text>
</comment>
<dbReference type="SUPFAM" id="SSF47384">
    <property type="entry name" value="Homodimeric domain of signal transducing histidine kinase"/>
    <property type="match status" value="1"/>
</dbReference>
<dbReference type="InterPro" id="IPR005467">
    <property type="entry name" value="His_kinase_dom"/>
</dbReference>
<feature type="domain" description="Response regulatory" evidence="10">
    <location>
        <begin position="473"/>
        <end position="592"/>
    </location>
</feature>
<proteinExistence type="predicted"/>
<evidence type="ECO:0000256" key="7">
    <source>
        <dbReference type="PROSITE-ProRule" id="PRU00169"/>
    </source>
</evidence>
<dbReference type="PANTHER" id="PTHR43047:SF78">
    <property type="entry name" value="SENSORY_REGULATORY PROTEIN RPFC"/>
    <property type="match status" value="1"/>
</dbReference>
<keyword evidence="6" id="KW-0902">Two-component regulatory system</keyword>
<keyword evidence="3 7" id="KW-0597">Phosphoprotein</keyword>
<dbReference type="Gene3D" id="3.30.565.10">
    <property type="entry name" value="Histidine kinase-like ATPase, C-terminal domain"/>
    <property type="match status" value="1"/>
</dbReference>
<dbReference type="Gene3D" id="3.40.50.2300">
    <property type="match status" value="1"/>
</dbReference>
<organism evidence="11 12">
    <name type="scientific">Brevundimonas vesicularis</name>
    <name type="common">Pseudomonas vesicularis</name>
    <dbReference type="NCBI Taxonomy" id="41276"/>
    <lineage>
        <taxon>Bacteria</taxon>
        <taxon>Pseudomonadati</taxon>
        <taxon>Pseudomonadota</taxon>
        <taxon>Alphaproteobacteria</taxon>
        <taxon>Caulobacterales</taxon>
        <taxon>Caulobacteraceae</taxon>
        <taxon>Brevundimonas</taxon>
    </lineage>
</organism>
<dbReference type="SMART" id="SM00388">
    <property type="entry name" value="HisKA"/>
    <property type="match status" value="1"/>
</dbReference>
<evidence type="ECO:0000259" key="10">
    <source>
        <dbReference type="PROSITE" id="PS50110"/>
    </source>
</evidence>
<accession>A0A7W9FTX0</accession>
<feature type="domain" description="Histidine kinase" evidence="9">
    <location>
        <begin position="232"/>
        <end position="449"/>
    </location>
</feature>
<gene>
    <name evidence="11" type="ORF">HNP47_001498</name>
</gene>
<dbReference type="PANTHER" id="PTHR43047">
    <property type="entry name" value="TWO-COMPONENT HISTIDINE PROTEIN KINASE"/>
    <property type="match status" value="1"/>
</dbReference>
<dbReference type="PRINTS" id="PR00344">
    <property type="entry name" value="BCTRLSENSOR"/>
</dbReference>
<dbReference type="Pfam" id="PF02518">
    <property type="entry name" value="HATPase_c"/>
    <property type="match status" value="1"/>
</dbReference>
<dbReference type="RefSeq" id="WP_184278953.1">
    <property type="nucleotide sequence ID" value="NZ_JACHLJ010000001.1"/>
</dbReference>
<dbReference type="CDD" id="cd16922">
    <property type="entry name" value="HATPase_EvgS-ArcB-TorS-like"/>
    <property type="match status" value="1"/>
</dbReference>
<dbReference type="Pfam" id="PF00072">
    <property type="entry name" value="Response_reg"/>
    <property type="match status" value="1"/>
</dbReference>
<dbReference type="GO" id="GO:0000155">
    <property type="term" value="F:phosphorelay sensor kinase activity"/>
    <property type="evidence" value="ECO:0007669"/>
    <property type="project" value="InterPro"/>
</dbReference>
<feature type="transmembrane region" description="Helical" evidence="8">
    <location>
        <begin position="185"/>
        <end position="206"/>
    </location>
</feature>
<evidence type="ECO:0000256" key="4">
    <source>
        <dbReference type="ARBA" id="ARBA00022679"/>
    </source>
</evidence>
<feature type="modified residue" description="4-aspartylphosphate" evidence="7">
    <location>
        <position position="522"/>
    </location>
</feature>
<keyword evidence="8" id="KW-0472">Membrane</keyword>